<evidence type="ECO:0000256" key="6">
    <source>
        <dbReference type="ARBA" id="ARBA00023146"/>
    </source>
</evidence>
<dbReference type="PANTHER" id="PTHR22594:SF34">
    <property type="entry name" value="ASPARAGINE--TRNA LIGASE, MITOCHONDRIAL-RELATED"/>
    <property type="match status" value="1"/>
</dbReference>
<dbReference type="HAMAP" id="MF_00534">
    <property type="entry name" value="Asn_tRNA_synth"/>
    <property type="match status" value="1"/>
</dbReference>
<dbReference type="InterPro" id="IPR006195">
    <property type="entry name" value="aa-tRNA-synth_II"/>
</dbReference>
<dbReference type="InterPro" id="IPR002312">
    <property type="entry name" value="Asp/Asn-tRNA-synth_IIb"/>
</dbReference>
<comment type="subunit">
    <text evidence="7">Homodimer.</text>
</comment>
<dbReference type="SUPFAM" id="SSF50249">
    <property type="entry name" value="Nucleic acid-binding proteins"/>
    <property type="match status" value="1"/>
</dbReference>
<dbReference type="PANTHER" id="PTHR22594">
    <property type="entry name" value="ASPARTYL/LYSYL-TRNA SYNTHETASE"/>
    <property type="match status" value="1"/>
</dbReference>
<dbReference type="CDD" id="cd04323">
    <property type="entry name" value="AsnRS_cyto_like_N"/>
    <property type="match status" value="1"/>
</dbReference>
<keyword evidence="6 7" id="KW-0030">Aminoacyl-tRNA synthetase</keyword>
<gene>
    <name evidence="7" type="primary">asnS</name>
    <name evidence="10" type="ORF">COV85_00115</name>
</gene>
<keyword evidence="4 7" id="KW-0067">ATP-binding</keyword>
<dbReference type="PRINTS" id="PR01042">
    <property type="entry name" value="TRNASYNTHASP"/>
</dbReference>
<dbReference type="Pfam" id="PF00152">
    <property type="entry name" value="tRNA-synt_2"/>
    <property type="match status" value="1"/>
</dbReference>
<dbReference type="EMBL" id="PCVN01000002">
    <property type="protein sequence ID" value="PIQ74808.1"/>
    <property type="molecule type" value="Genomic_DNA"/>
</dbReference>
<dbReference type="Gene3D" id="3.30.930.10">
    <property type="entry name" value="Bira Bifunctional Protein, Domain 2"/>
    <property type="match status" value="1"/>
</dbReference>
<dbReference type="AlphaFoldDB" id="A0A2H0KRN3"/>
<evidence type="ECO:0000256" key="8">
    <source>
        <dbReference type="SAM" id="Coils"/>
    </source>
</evidence>
<dbReference type="Proteomes" id="UP000231550">
    <property type="component" value="Unassembled WGS sequence"/>
</dbReference>
<reference evidence="10 11" key="1">
    <citation type="submission" date="2017-09" db="EMBL/GenBank/DDBJ databases">
        <title>Depth-based differentiation of microbial function through sediment-hosted aquifers and enrichment of novel symbionts in the deep terrestrial subsurface.</title>
        <authorList>
            <person name="Probst A.J."/>
            <person name="Ladd B."/>
            <person name="Jarett J.K."/>
            <person name="Geller-Mcgrath D.E."/>
            <person name="Sieber C.M."/>
            <person name="Emerson J.B."/>
            <person name="Anantharaman K."/>
            <person name="Thomas B.C."/>
            <person name="Malmstrom R."/>
            <person name="Stieglmeier M."/>
            <person name="Klingl A."/>
            <person name="Woyke T."/>
            <person name="Ryan C.M."/>
            <person name="Banfield J.F."/>
        </authorList>
    </citation>
    <scope>NUCLEOTIDE SEQUENCE [LARGE SCALE GENOMIC DNA]</scope>
    <source>
        <strain evidence="10">CG11_big_fil_rev_8_21_14_0_20_44_10</strain>
    </source>
</reference>
<protein>
    <recommendedName>
        <fullName evidence="7">Asparagine--tRNA ligase</fullName>
        <ecNumber evidence="7">6.1.1.22</ecNumber>
    </recommendedName>
    <alternativeName>
        <fullName evidence="7">Asparaginyl-tRNA synthetase</fullName>
        <shortName evidence="7">AsnRS</shortName>
    </alternativeName>
</protein>
<organism evidence="10 11">
    <name type="scientific">Candidatus Portnoybacteria bacterium CG11_big_fil_rev_8_21_14_0_20_44_10</name>
    <dbReference type="NCBI Taxonomy" id="1974818"/>
    <lineage>
        <taxon>Bacteria</taxon>
        <taxon>Candidatus Portnoyibacteriota</taxon>
    </lineage>
</organism>
<dbReference type="PROSITE" id="PS50862">
    <property type="entry name" value="AA_TRNA_LIGASE_II"/>
    <property type="match status" value="1"/>
</dbReference>
<dbReference type="GO" id="GO:0004816">
    <property type="term" value="F:asparagine-tRNA ligase activity"/>
    <property type="evidence" value="ECO:0007669"/>
    <property type="project" value="UniProtKB-UniRule"/>
</dbReference>
<comment type="catalytic activity">
    <reaction evidence="7">
        <text>tRNA(Asn) + L-asparagine + ATP = L-asparaginyl-tRNA(Asn) + AMP + diphosphate + H(+)</text>
        <dbReference type="Rhea" id="RHEA:11180"/>
        <dbReference type="Rhea" id="RHEA-COMP:9659"/>
        <dbReference type="Rhea" id="RHEA-COMP:9674"/>
        <dbReference type="ChEBI" id="CHEBI:15378"/>
        <dbReference type="ChEBI" id="CHEBI:30616"/>
        <dbReference type="ChEBI" id="CHEBI:33019"/>
        <dbReference type="ChEBI" id="CHEBI:58048"/>
        <dbReference type="ChEBI" id="CHEBI:78442"/>
        <dbReference type="ChEBI" id="CHEBI:78515"/>
        <dbReference type="ChEBI" id="CHEBI:456215"/>
        <dbReference type="EC" id="6.1.1.22"/>
    </reaction>
</comment>
<evidence type="ECO:0000313" key="11">
    <source>
        <dbReference type="Proteomes" id="UP000231550"/>
    </source>
</evidence>
<evidence type="ECO:0000256" key="4">
    <source>
        <dbReference type="ARBA" id="ARBA00022840"/>
    </source>
</evidence>
<comment type="caution">
    <text evidence="10">The sequence shown here is derived from an EMBL/GenBank/DDBJ whole genome shotgun (WGS) entry which is preliminary data.</text>
</comment>
<proteinExistence type="inferred from homology"/>
<sequence length="433" mass="50258">MEKYILLTKEQIEENLDKPVEIKGWVLNFRSSGKIWFLQCRDGHGFIQAVVSKNDVSEKAWEDCQKITLETSVELSGVIRKDERSLSGYEMQVGDLKIIQVAAEYPIAKKEHGADFLLDNRHLWLRSPRQMAIQKIRYTVIMATCEFLDNNYFTRIDSPILTPSACEGTTTLFEIDYFGQPAYLSQSGQLYLEAAIFSLGRCYDFGPVFRAEKSKTRRHLIEFWMMDAEMAFVKHEENLAIQESLIVRIIEKVLDKNKEELKVLERDISVLEKIKTPFIRKSYLEAIKELREIGSDINEGDDLGADDETVLTKRYEQPIFIEKFPAEIKAFYMKRDPDNENFVLCSDLLAPEGYGEIIGGSQREENYEVLLKRIEEKNLALKNFQWYLDLRKYGSVPHSGFGYGLERIVTWICGLKHVRTSIPFPRLLNRMNP</sequence>
<dbReference type="InterPro" id="IPR045864">
    <property type="entry name" value="aa-tRNA-synth_II/BPL/LPL"/>
</dbReference>
<keyword evidence="7" id="KW-0963">Cytoplasm</keyword>
<dbReference type="CDD" id="cd00776">
    <property type="entry name" value="AsxRS_core"/>
    <property type="match status" value="1"/>
</dbReference>
<accession>A0A2H0KRN3</accession>
<dbReference type="GO" id="GO:0006421">
    <property type="term" value="P:asparaginyl-tRNA aminoacylation"/>
    <property type="evidence" value="ECO:0007669"/>
    <property type="project" value="UniProtKB-UniRule"/>
</dbReference>
<evidence type="ECO:0000256" key="2">
    <source>
        <dbReference type="ARBA" id="ARBA00022598"/>
    </source>
</evidence>
<dbReference type="GO" id="GO:0005737">
    <property type="term" value="C:cytoplasm"/>
    <property type="evidence" value="ECO:0007669"/>
    <property type="project" value="UniProtKB-SubCell"/>
</dbReference>
<dbReference type="GO" id="GO:0005524">
    <property type="term" value="F:ATP binding"/>
    <property type="evidence" value="ECO:0007669"/>
    <property type="project" value="UniProtKB-UniRule"/>
</dbReference>
<dbReference type="SUPFAM" id="SSF55681">
    <property type="entry name" value="Class II aaRS and biotin synthetases"/>
    <property type="match status" value="1"/>
</dbReference>
<evidence type="ECO:0000256" key="7">
    <source>
        <dbReference type="HAMAP-Rule" id="MF_00534"/>
    </source>
</evidence>
<feature type="coiled-coil region" evidence="8">
    <location>
        <begin position="247"/>
        <end position="274"/>
    </location>
</feature>
<name>A0A2H0KRN3_9BACT</name>
<dbReference type="Pfam" id="PF01336">
    <property type="entry name" value="tRNA_anti-codon"/>
    <property type="match status" value="1"/>
</dbReference>
<evidence type="ECO:0000256" key="5">
    <source>
        <dbReference type="ARBA" id="ARBA00022917"/>
    </source>
</evidence>
<keyword evidence="8" id="KW-0175">Coiled coil</keyword>
<keyword evidence="5 7" id="KW-0648">Protein biosynthesis</keyword>
<dbReference type="GO" id="GO:0003676">
    <property type="term" value="F:nucleic acid binding"/>
    <property type="evidence" value="ECO:0007669"/>
    <property type="project" value="InterPro"/>
</dbReference>
<evidence type="ECO:0000313" key="10">
    <source>
        <dbReference type="EMBL" id="PIQ74808.1"/>
    </source>
</evidence>
<dbReference type="InterPro" id="IPR004364">
    <property type="entry name" value="Aa-tRNA-synt_II"/>
</dbReference>
<feature type="domain" description="Aminoacyl-transfer RNA synthetases class-II family profile" evidence="9">
    <location>
        <begin position="146"/>
        <end position="433"/>
    </location>
</feature>
<dbReference type="Gene3D" id="2.40.50.140">
    <property type="entry name" value="Nucleic acid-binding proteins"/>
    <property type="match status" value="1"/>
</dbReference>
<dbReference type="NCBIfam" id="TIGR00457">
    <property type="entry name" value="asnS"/>
    <property type="match status" value="1"/>
</dbReference>
<evidence type="ECO:0000256" key="1">
    <source>
        <dbReference type="ARBA" id="ARBA00008226"/>
    </source>
</evidence>
<comment type="subcellular location">
    <subcellularLocation>
        <location evidence="7">Cytoplasm</location>
    </subcellularLocation>
</comment>
<dbReference type="NCBIfam" id="NF003037">
    <property type="entry name" value="PRK03932.1"/>
    <property type="match status" value="1"/>
</dbReference>
<evidence type="ECO:0000256" key="3">
    <source>
        <dbReference type="ARBA" id="ARBA00022741"/>
    </source>
</evidence>
<comment type="similarity">
    <text evidence="1 7">Belongs to the class-II aminoacyl-tRNA synthetase family.</text>
</comment>
<keyword evidence="2 7" id="KW-0436">Ligase</keyword>
<keyword evidence="3 7" id="KW-0547">Nucleotide-binding</keyword>
<dbReference type="InterPro" id="IPR004522">
    <property type="entry name" value="Asn-tRNA-ligase"/>
</dbReference>
<dbReference type="InterPro" id="IPR012340">
    <property type="entry name" value="NA-bd_OB-fold"/>
</dbReference>
<dbReference type="EC" id="6.1.1.22" evidence="7"/>
<dbReference type="InterPro" id="IPR004365">
    <property type="entry name" value="NA-bd_OB_tRNA"/>
</dbReference>
<evidence type="ECO:0000259" key="9">
    <source>
        <dbReference type="PROSITE" id="PS50862"/>
    </source>
</evidence>